<keyword evidence="2" id="KW-1185">Reference proteome</keyword>
<dbReference type="OrthoDB" id="10450608at2759"/>
<accession>A0A395IQQ5</accession>
<gene>
    <name evidence="1" type="ORF">DID88_010007</name>
</gene>
<evidence type="ECO:0000313" key="2">
    <source>
        <dbReference type="Proteomes" id="UP000249056"/>
    </source>
</evidence>
<proteinExistence type="predicted"/>
<dbReference type="Proteomes" id="UP000249056">
    <property type="component" value="Unassembled WGS sequence"/>
</dbReference>
<name>A0A395IQQ5_9HELO</name>
<sequence>MSDHTYELTLMNTNEAGSCSFNLRWEPGTDEECLITMDDRNFRVSFENTVLGNYKLIVSWDAIKKDTSAPQMAQPRLMIEEEEEPSESIRWPYGGPYNLDSLFRASQKAQMRER</sequence>
<evidence type="ECO:0000313" key="1">
    <source>
        <dbReference type="EMBL" id="RAL60689.1"/>
    </source>
</evidence>
<comment type="caution">
    <text evidence="1">The sequence shown here is derived from an EMBL/GenBank/DDBJ whole genome shotgun (WGS) entry which is preliminary data.</text>
</comment>
<protein>
    <submittedName>
        <fullName evidence="1">Uncharacterized protein</fullName>
    </submittedName>
</protein>
<organism evidence="1 2">
    <name type="scientific">Monilinia fructigena</name>
    <dbReference type="NCBI Taxonomy" id="38457"/>
    <lineage>
        <taxon>Eukaryota</taxon>
        <taxon>Fungi</taxon>
        <taxon>Dikarya</taxon>
        <taxon>Ascomycota</taxon>
        <taxon>Pezizomycotina</taxon>
        <taxon>Leotiomycetes</taxon>
        <taxon>Helotiales</taxon>
        <taxon>Sclerotiniaceae</taxon>
        <taxon>Monilinia</taxon>
    </lineage>
</organism>
<dbReference type="EMBL" id="QKRW01000038">
    <property type="protein sequence ID" value="RAL60689.1"/>
    <property type="molecule type" value="Genomic_DNA"/>
</dbReference>
<dbReference type="AlphaFoldDB" id="A0A395IQQ5"/>
<reference evidence="1 2" key="1">
    <citation type="submission" date="2018-06" db="EMBL/GenBank/DDBJ databases">
        <title>Genome Sequence of the Brown Rot Fungal Pathogen Monilinia fructigena.</title>
        <authorList>
            <person name="Landi L."/>
            <person name="De Miccolis Angelini R.M."/>
            <person name="Pollastro S."/>
            <person name="Abate D."/>
            <person name="Faretra F."/>
            <person name="Romanazzi G."/>
        </authorList>
    </citation>
    <scope>NUCLEOTIDE SEQUENCE [LARGE SCALE GENOMIC DNA]</scope>
    <source>
        <strain evidence="1 2">Mfrg269</strain>
    </source>
</reference>